<accession>X6LA92</accession>
<name>X6LA92_RETFI</name>
<reference evidence="1 2" key="1">
    <citation type="journal article" date="2013" name="Curr. Biol.">
        <title>The Genome of the Foraminiferan Reticulomyxa filosa.</title>
        <authorList>
            <person name="Glockner G."/>
            <person name="Hulsmann N."/>
            <person name="Schleicher M."/>
            <person name="Noegel A.A."/>
            <person name="Eichinger L."/>
            <person name="Gallinger C."/>
            <person name="Pawlowski J."/>
            <person name="Sierra R."/>
            <person name="Euteneuer U."/>
            <person name="Pillet L."/>
            <person name="Moustafa A."/>
            <person name="Platzer M."/>
            <person name="Groth M."/>
            <person name="Szafranski K."/>
            <person name="Schliwa M."/>
        </authorList>
    </citation>
    <scope>NUCLEOTIDE SEQUENCE [LARGE SCALE GENOMIC DNA]</scope>
</reference>
<evidence type="ECO:0000313" key="1">
    <source>
        <dbReference type="EMBL" id="ETN97659.1"/>
    </source>
</evidence>
<dbReference type="Proteomes" id="UP000023152">
    <property type="component" value="Unassembled WGS sequence"/>
</dbReference>
<keyword evidence="2" id="KW-1185">Reference proteome</keyword>
<gene>
    <name evidence="1" type="ORF">RFI_39867</name>
</gene>
<organism evidence="1 2">
    <name type="scientific">Reticulomyxa filosa</name>
    <dbReference type="NCBI Taxonomy" id="46433"/>
    <lineage>
        <taxon>Eukaryota</taxon>
        <taxon>Sar</taxon>
        <taxon>Rhizaria</taxon>
        <taxon>Retaria</taxon>
        <taxon>Foraminifera</taxon>
        <taxon>Monothalamids</taxon>
        <taxon>Reticulomyxidae</taxon>
        <taxon>Reticulomyxa</taxon>
    </lineage>
</organism>
<sequence length="347" mass="37657">MDLAMVSGGAGFGAGLIGDTVQKMLVPGAMPGAKYRRQDSAIASALVHSATFIGLMSLYNPRSLEYFGAVQLAIQAIGSDMAAEYVGAMLFDRDEVKRGGFHAIQVVDFQREIDEAGFYERVTSEAIRIISDDLEKEKNLIMPWYGSKNTWKNVGKTVSKPFGSNGGGNVTDAVAKGLWGGNGKDIGNAFKDVYGVGKSVTNEVWGTAKGVLTTAEGLVGGVSSLLNGNTILLLGGAAIVAYVEVMNTNKVLMIAVVGYIAYTMLKSRNNEPDLRKEPSSRVSQYQVGPYQKSYGNINYTLPRTRNQLMAFNWRSSGDLSGRMQDLSEIRRRVTIDPGRRDTNYVKF</sequence>
<dbReference type="EMBL" id="ASPP01049018">
    <property type="protein sequence ID" value="ETN97659.1"/>
    <property type="molecule type" value="Genomic_DNA"/>
</dbReference>
<dbReference type="AlphaFoldDB" id="X6LA92"/>
<proteinExistence type="predicted"/>
<protein>
    <submittedName>
        <fullName evidence="1">Uncharacterized protein</fullName>
    </submittedName>
</protein>
<evidence type="ECO:0000313" key="2">
    <source>
        <dbReference type="Proteomes" id="UP000023152"/>
    </source>
</evidence>
<comment type="caution">
    <text evidence="1">The sequence shown here is derived from an EMBL/GenBank/DDBJ whole genome shotgun (WGS) entry which is preliminary data.</text>
</comment>